<dbReference type="Proteomes" id="UP000257451">
    <property type="component" value="Unassembled WGS sequence"/>
</dbReference>
<organism evidence="2 3">
    <name type="scientific">Mycobacterium marinum</name>
    <dbReference type="NCBI Taxonomy" id="1781"/>
    <lineage>
        <taxon>Bacteria</taxon>
        <taxon>Bacillati</taxon>
        <taxon>Actinomycetota</taxon>
        <taxon>Actinomycetes</taxon>
        <taxon>Mycobacteriales</taxon>
        <taxon>Mycobacteriaceae</taxon>
        <taxon>Mycobacterium</taxon>
        <taxon>Mycobacterium ulcerans group</taxon>
    </lineage>
</organism>
<name>A0A3E2N097_MYCMR</name>
<protein>
    <submittedName>
        <fullName evidence="2">Uncharacterized protein</fullName>
    </submittedName>
</protein>
<keyword evidence="1" id="KW-1133">Transmembrane helix</keyword>
<keyword evidence="1" id="KW-0812">Transmembrane</keyword>
<evidence type="ECO:0000313" key="2">
    <source>
        <dbReference type="EMBL" id="RFZ45423.1"/>
    </source>
</evidence>
<evidence type="ECO:0000256" key="1">
    <source>
        <dbReference type="SAM" id="Phobius"/>
    </source>
</evidence>
<proteinExistence type="predicted"/>
<gene>
    <name evidence="2" type="ORF">DAVIS_01253</name>
</gene>
<dbReference type="AlphaFoldDB" id="A0A3E2N097"/>
<sequence length="125" mass="13749">MYRFLAGLFAGFAITHLGFALFADMNTLQFFGRTWSTGYIWAEFVLYSALMLLFAYLGWRNKPSGGQAGLAFPARPGGGRVPFSRWPTGGRLAPPVAALTVRDKCGIPRAPSSLRLRCRKGCLSR</sequence>
<keyword evidence="1" id="KW-0472">Membrane</keyword>
<comment type="caution">
    <text evidence="2">The sequence shown here is derived from an EMBL/GenBank/DDBJ whole genome shotgun (WGS) entry which is preliminary data.</text>
</comment>
<evidence type="ECO:0000313" key="3">
    <source>
        <dbReference type="Proteomes" id="UP000257451"/>
    </source>
</evidence>
<accession>A0A3E2N097</accession>
<dbReference type="EMBL" id="PEDF01000035">
    <property type="protein sequence ID" value="RFZ45423.1"/>
    <property type="molecule type" value="Genomic_DNA"/>
</dbReference>
<reference evidence="2 3" key="1">
    <citation type="journal article" date="2018" name="Sci. Rep.">
        <title>Extensive genomic diversity among Mycobacterium marinum strains revealed by whole genome sequencing.</title>
        <authorList>
            <person name="Das S."/>
            <person name="Pettersson B.M."/>
            <person name="Behra P.R."/>
            <person name="Mallick A."/>
            <person name="Cheramie M."/>
            <person name="Ramesh M."/>
            <person name="Shirreff L."/>
            <person name="DuCote T."/>
            <person name="Dasgupta S."/>
            <person name="Ennis D.G."/>
            <person name="Kirsebom L.A."/>
        </authorList>
    </citation>
    <scope>NUCLEOTIDE SEQUENCE [LARGE SCALE GENOMIC DNA]</scope>
    <source>
        <strain evidence="2 3">Davis1</strain>
    </source>
</reference>
<feature type="transmembrane region" description="Helical" evidence="1">
    <location>
        <begin position="39"/>
        <end position="59"/>
    </location>
</feature>